<dbReference type="SMART" id="SM00932">
    <property type="entry name" value="Nfu_N"/>
    <property type="match status" value="1"/>
</dbReference>
<dbReference type="GO" id="GO:0016226">
    <property type="term" value="P:iron-sulfur cluster assembly"/>
    <property type="evidence" value="ECO:0007669"/>
    <property type="project" value="InterPro"/>
</dbReference>
<dbReference type="GO" id="GO:0051536">
    <property type="term" value="F:iron-sulfur cluster binding"/>
    <property type="evidence" value="ECO:0007669"/>
    <property type="project" value="InterPro"/>
</dbReference>
<dbReference type="GO" id="GO:0005739">
    <property type="term" value="C:mitochondrion"/>
    <property type="evidence" value="ECO:0007669"/>
    <property type="project" value="TreeGrafter"/>
</dbReference>
<evidence type="ECO:0000256" key="1">
    <source>
        <dbReference type="ARBA" id="ARBA00006420"/>
    </source>
</evidence>
<dbReference type="Proteomes" id="UP000816034">
    <property type="component" value="Unassembled WGS sequence"/>
</dbReference>
<dbReference type="SUPFAM" id="SSF110836">
    <property type="entry name" value="Hypothetical protein SAV1430"/>
    <property type="match status" value="1"/>
</dbReference>
<sequence>MFRSSALSIHKIIANTVSKLNLHNHYQQTANRLASSLNNNYHHHKSNHQLFLLNSTSSCLFSVTQRNIFIRSSETPNPASMKFFPTEFKVLDEKEYPDISSLEISNPLQSYVSPLAKLLFKIDGVKGVFLSRDFVTVTIDDPSMWSQVKLEVFSTLNNFFENGGVVLNRDAKPNEDTMIQEGDDEVVIAIKEILETRIRPMVQEDGGDIVFSRFDYDTGTVYVKLQGSCASCPSSTETLKNGIENMLMHYVAEVERVEQELDPLEAVSEEQLKKTEERIAKEKNIVDQFMA</sequence>
<gene>
    <name evidence="3" type="ORF">C9374_009388</name>
</gene>
<comment type="similarity">
    <text evidence="1">Belongs to the NifU family.</text>
</comment>
<dbReference type="GO" id="GO:0005506">
    <property type="term" value="F:iron ion binding"/>
    <property type="evidence" value="ECO:0007669"/>
    <property type="project" value="InterPro"/>
</dbReference>
<dbReference type="FunFam" id="3.30.300.130:FF:000001">
    <property type="entry name" value="NFU1 iron-sulfur cluster scaffold"/>
    <property type="match status" value="1"/>
</dbReference>
<organism evidence="3 4">
    <name type="scientific">Naegleria lovaniensis</name>
    <name type="common">Amoeba</name>
    <dbReference type="NCBI Taxonomy" id="51637"/>
    <lineage>
        <taxon>Eukaryota</taxon>
        <taxon>Discoba</taxon>
        <taxon>Heterolobosea</taxon>
        <taxon>Tetramitia</taxon>
        <taxon>Eutetramitia</taxon>
        <taxon>Vahlkampfiidae</taxon>
        <taxon>Naegleria</taxon>
    </lineage>
</organism>
<evidence type="ECO:0000313" key="4">
    <source>
        <dbReference type="Proteomes" id="UP000816034"/>
    </source>
</evidence>
<dbReference type="PANTHER" id="PTHR11178:SF1">
    <property type="entry name" value="NFU1 IRON-SULFUR CLUSTER SCAFFOLD HOMOLOG, MITOCHONDRIAL"/>
    <property type="match status" value="1"/>
</dbReference>
<evidence type="ECO:0000259" key="2">
    <source>
        <dbReference type="SMART" id="SM00932"/>
    </source>
</evidence>
<dbReference type="Pfam" id="PF01106">
    <property type="entry name" value="NifU"/>
    <property type="match status" value="1"/>
</dbReference>
<dbReference type="Gene3D" id="3.30.300.130">
    <property type="entry name" value="Fe-S cluster assembly (FSCA)"/>
    <property type="match status" value="1"/>
</dbReference>
<dbReference type="InterPro" id="IPR014824">
    <property type="entry name" value="Nfu/NifU_N"/>
</dbReference>
<dbReference type="InterPro" id="IPR034904">
    <property type="entry name" value="FSCA_dom_sf"/>
</dbReference>
<dbReference type="Pfam" id="PF08712">
    <property type="entry name" value="Nfu_N"/>
    <property type="match status" value="1"/>
</dbReference>
<dbReference type="Gene3D" id="3.30.1370.70">
    <property type="entry name" value="Scaffold protein Nfu/NifU, N-terminal domain"/>
    <property type="match status" value="1"/>
</dbReference>
<evidence type="ECO:0000313" key="3">
    <source>
        <dbReference type="EMBL" id="KAG2377477.1"/>
    </source>
</evidence>
<dbReference type="RefSeq" id="XP_044544739.1">
    <property type="nucleotide sequence ID" value="XM_044699569.1"/>
</dbReference>
<dbReference type="GeneID" id="68101842"/>
<keyword evidence="4" id="KW-1185">Reference proteome</keyword>
<dbReference type="InterPro" id="IPR036498">
    <property type="entry name" value="Nfu/NifU_N_sf"/>
</dbReference>
<dbReference type="InterPro" id="IPR001075">
    <property type="entry name" value="NIF_FeS_clus_asmbl_NifU_C"/>
</dbReference>
<dbReference type="AlphaFoldDB" id="A0AA88GHH1"/>
<dbReference type="PANTHER" id="PTHR11178">
    <property type="entry name" value="IRON-SULFUR CLUSTER SCAFFOLD PROTEIN NFU-RELATED"/>
    <property type="match status" value="1"/>
</dbReference>
<accession>A0AA88GHH1</accession>
<protein>
    <recommendedName>
        <fullName evidence="2">Scaffold protein Nfu/NifU N-terminal domain-containing protein</fullName>
    </recommendedName>
</protein>
<reference evidence="3 4" key="1">
    <citation type="journal article" date="2018" name="BMC Genomics">
        <title>The genome of Naegleria lovaniensis, the basis for a comparative approach to unravel pathogenicity factors of the human pathogenic amoeba N. fowleri.</title>
        <authorList>
            <person name="Liechti N."/>
            <person name="Schurch N."/>
            <person name="Bruggmann R."/>
            <person name="Wittwer M."/>
        </authorList>
    </citation>
    <scope>NUCLEOTIDE SEQUENCE [LARGE SCALE GENOMIC DNA]</scope>
    <source>
        <strain evidence="3 4">ATCC 30569</strain>
    </source>
</reference>
<feature type="domain" description="Scaffold protein Nfu/NifU N-terminal" evidence="2">
    <location>
        <begin position="70"/>
        <end position="163"/>
    </location>
</feature>
<comment type="caution">
    <text evidence="3">The sequence shown here is derived from an EMBL/GenBank/DDBJ whole genome shotgun (WGS) entry which is preliminary data.</text>
</comment>
<dbReference type="EMBL" id="PYSW02000038">
    <property type="protein sequence ID" value="KAG2377477.1"/>
    <property type="molecule type" value="Genomic_DNA"/>
</dbReference>
<dbReference type="SUPFAM" id="SSF117916">
    <property type="entry name" value="Fe-S cluster assembly (FSCA) domain-like"/>
    <property type="match status" value="1"/>
</dbReference>
<name>A0AA88GHH1_NAELO</name>
<proteinExistence type="inferred from homology"/>